<dbReference type="InterPro" id="IPR050527">
    <property type="entry name" value="Snail/Krueppel_Znf"/>
</dbReference>
<organism evidence="10 11">
    <name type="scientific">Dendryphion nanum</name>
    <dbReference type="NCBI Taxonomy" id="256645"/>
    <lineage>
        <taxon>Eukaryota</taxon>
        <taxon>Fungi</taxon>
        <taxon>Dikarya</taxon>
        <taxon>Ascomycota</taxon>
        <taxon>Pezizomycotina</taxon>
        <taxon>Dothideomycetes</taxon>
        <taxon>Pleosporomycetidae</taxon>
        <taxon>Pleosporales</taxon>
        <taxon>Torulaceae</taxon>
        <taxon>Dendryphion</taxon>
    </lineage>
</organism>
<name>A0A9P9ICA2_9PLEO</name>
<protein>
    <recommendedName>
        <fullName evidence="9">C2H2-type domain-containing protein</fullName>
    </recommendedName>
</protein>
<evidence type="ECO:0000259" key="9">
    <source>
        <dbReference type="PROSITE" id="PS50157"/>
    </source>
</evidence>
<dbReference type="PANTHER" id="PTHR24388:SF54">
    <property type="entry name" value="PROTEIN ESCARGOT"/>
    <property type="match status" value="1"/>
</dbReference>
<keyword evidence="2" id="KW-0479">Metal-binding</keyword>
<evidence type="ECO:0000256" key="7">
    <source>
        <dbReference type="PROSITE-ProRule" id="PRU00042"/>
    </source>
</evidence>
<feature type="compositionally biased region" description="Low complexity" evidence="8">
    <location>
        <begin position="23"/>
        <end position="46"/>
    </location>
</feature>
<dbReference type="GO" id="GO:0000978">
    <property type="term" value="F:RNA polymerase II cis-regulatory region sequence-specific DNA binding"/>
    <property type="evidence" value="ECO:0007669"/>
    <property type="project" value="TreeGrafter"/>
</dbReference>
<dbReference type="Proteomes" id="UP000700596">
    <property type="component" value="Unassembled WGS sequence"/>
</dbReference>
<keyword evidence="3" id="KW-0677">Repeat</keyword>
<dbReference type="FunFam" id="3.30.160.60:FF:002343">
    <property type="entry name" value="Zinc finger protein 33A"/>
    <property type="match status" value="1"/>
</dbReference>
<feature type="compositionally biased region" description="Polar residues" evidence="8">
    <location>
        <begin position="54"/>
        <end position="69"/>
    </location>
</feature>
<dbReference type="Gene3D" id="3.30.160.60">
    <property type="entry name" value="Classic Zinc Finger"/>
    <property type="match status" value="1"/>
</dbReference>
<feature type="compositionally biased region" description="Basic residues" evidence="8">
    <location>
        <begin position="239"/>
        <end position="249"/>
    </location>
</feature>
<evidence type="ECO:0000313" key="11">
    <source>
        <dbReference type="Proteomes" id="UP000700596"/>
    </source>
</evidence>
<evidence type="ECO:0000256" key="6">
    <source>
        <dbReference type="ARBA" id="ARBA00023242"/>
    </source>
</evidence>
<accession>A0A9P9ICA2</accession>
<dbReference type="GO" id="GO:0005634">
    <property type="term" value="C:nucleus"/>
    <property type="evidence" value="ECO:0007669"/>
    <property type="project" value="UniProtKB-SubCell"/>
</dbReference>
<dbReference type="PROSITE" id="PS50157">
    <property type="entry name" value="ZINC_FINGER_C2H2_2"/>
    <property type="match status" value="2"/>
</dbReference>
<evidence type="ECO:0000256" key="2">
    <source>
        <dbReference type="ARBA" id="ARBA00022723"/>
    </source>
</evidence>
<dbReference type="PROSITE" id="PS00028">
    <property type="entry name" value="ZINC_FINGER_C2H2_1"/>
    <property type="match status" value="1"/>
</dbReference>
<dbReference type="GO" id="GO:0008270">
    <property type="term" value="F:zinc ion binding"/>
    <property type="evidence" value="ECO:0007669"/>
    <property type="project" value="UniProtKB-KW"/>
</dbReference>
<dbReference type="PANTHER" id="PTHR24388">
    <property type="entry name" value="ZINC FINGER PROTEIN"/>
    <property type="match status" value="1"/>
</dbReference>
<dbReference type="AlphaFoldDB" id="A0A9P9ICA2"/>
<evidence type="ECO:0000313" key="10">
    <source>
        <dbReference type="EMBL" id="KAH7114245.1"/>
    </source>
</evidence>
<dbReference type="SUPFAM" id="SSF57667">
    <property type="entry name" value="beta-beta-alpha zinc fingers"/>
    <property type="match status" value="1"/>
</dbReference>
<feature type="domain" description="C2H2-type" evidence="9">
    <location>
        <begin position="168"/>
        <end position="200"/>
    </location>
</feature>
<comment type="subcellular location">
    <subcellularLocation>
        <location evidence="1">Nucleus</location>
    </subcellularLocation>
</comment>
<feature type="region of interest" description="Disordered" evidence="8">
    <location>
        <begin position="93"/>
        <end position="170"/>
    </location>
</feature>
<feature type="domain" description="C2H2-type" evidence="9">
    <location>
        <begin position="201"/>
        <end position="228"/>
    </location>
</feature>
<reference evidence="10" key="1">
    <citation type="journal article" date="2021" name="Nat. Commun.">
        <title>Genetic determinants of endophytism in the Arabidopsis root mycobiome.</title>
        <authorList>
            <person name="Mesny F."/>
            <person name="Miyauchi S."/>
            <person name="Thiergart T."/>
            <person name="Pickel B."/>
            <person name="Atanasova L."/>
            <person name="Karlsson M."/>
            <person name="Huettel B."/>
            <person name="Barry K.W."/>
            <person name="Haridas S."/>
            <person name="Chen C."/>
            <person name="Bauer D."/>
            <person name="Andreopoulos W."/>
            <person name="Pangilinan J."/>
            <person name="LaButti K."/>
            <person name="Riley R."/>
            <person name="Lipzen A."/>
            <person name="Clum A."/>
            <person name="Drula E."/>
            <person name="Henrissat B."/>
            <person name="Kohler A."/>
            <person name="Grigoriev I.V."/>
            <person name="Martin F.M."/>
            <person name="Hacquard S."/>
        </authorList>
    </citation>
    <scope>NUCLEOTIDE SEQUENCE</scope>
    <source>
        <strain evidence="10">MPI-CAGE-CH-0243</strain>
    </source>
</reference>
<evidence type="ECO:0000256" key="8">
    <source>
        <dbReference type="SAM" id="MobiDB-lite"/>
    </source>
</evidence>
<feature type="region of interest" description="Disordered" evidence="8">
    <location>
        <begin position="1"/>
        <end position="79"/>
    </location>
</feature>
<dbReference type="GO" id="GO:0000981">
    <property type="term" value="F:DNA-binding transcription factor activity, RNA polymerase II-specific"/>
    <property type="evidence" value="ECO:0007669"/>
    <property type="project" value="TreeGrafter"/>
</dbReference>
<evidence type="ECO:0000256" key="4">
    <source>
        <dbReference type="ARBA" id="ARBA00022771"/>
    </source>
</evidence>
<dbReference type="OrthoDB" id="6365676at2759"/>
<dbReference type="Pfam" id="PF00096">
    <property type="entry name" value="zf-C2H2"/>
    <property type="match status" value="1"/>
</dbReference>
<keyword evidence="11" id="KW-1185">Reference proteome</keyword>
<keyword evidence="6" id="KW-0539">Nucleus</keyword>
<dbReference type="EMBL" id="JAGMWT010000017">
    <property type="protein sequence ID" value="KAH7114245.1"/>
    <property type="molecule type" value="Genomic_DNA"/>
</dbReference>
<proteinExistence type="predicted"/>
<comment type="caution">
    <text evidence="10">The sequence shown here is derived from an EMBL/GenBank/DDBJ whole genome shotgun (WGS) entry which is preliminary data.</text>
</comment>
<feature type="region of interest" description="Disordered" evidence="8">
    <location>
        <begin position="213"/>
        <end position="259"/>
    </location>
</feature>
<dbReference type="InterPro" id="IPR013087">
    <property type="entry name" value="Znf_C2H2_type"/>
</dbReference>
<gene>
    <name evidence="10" type="ORF">B0J11DRAFT_130997</name>
</gene>
<keyword evidence="5" id="KW-0862">Zinc</keyword>
<dbReference type="InterPro" id="IPR036236">
    <property type="entry name" value="Znf_C2H2_sf"/>
</dbReference>
<keyword evidence="4 7" id="KW-0863">Zinc-finger</keyword>
<evidence type="ECO:0000256" key="3">
    <source>
        <dbReference type="ARBA" id="ARBA00022737"/>
    </source>
</evidence>
<evidence type="ECO:0000256" key="5">
    <source>
        <dbReference type="ARBA" id="ARBA00022833"/>
    </source>
</evidence>
<dbReference type="SMART" id="SM00355">
    <property type="entry name" value="ZnF_C2H2"/>
    <property type="match status" value="2"/>
</dbReference>
<feature type="compositionally biased region" description="Polar residues" evidence="8">
    <location>
        <begin position="98"/>
        <end position="108"/>
    </location>
</feature>
<evidence type="ECO:0000256" key="1">
    <source>
        <dbReference type="ARBA" id="ARBA00004123"/>
    </source>
</evidence>
<sequence>MDGKNASGRRISLLNDSAVPRALPIRLPSISPSLRSRTSSYISSPIGSPPTPQLVRSNSSDSTTMQTPSPITPDFYFEGMPSANMPSPVFGQPFFNMPPSQKELNSQYPPVPQASVPLPYHPAAASQASYIRTHQQSLQQQQQPPPQSAPEPRTQATGSNGRSKKNSYPCPMAKQYRCNDYFTTSGHAARHAKKHTGKKDAFCPECNKAFTRKDNMEQHRRTHQSGRNAAKGSENAAKKVNKQQAKRPKPSPLQTSNLISMPVPALNNTIVVDPVLSADPATFSMPPTDSYTPTYPDPTPYSMTSAYPTGSSYGLDALAIAASGEKRKYDA</sequence>